<dbReference type="SUPFAM" id="SSF47240">
    <property type="entry name" value="Ferritin-like"/>
    <property type="match status" value="1"/>
</dbReference>
<evidence type="ECO:0000313" key="4">
    <source>
        <dbReference type="EMBL" id="NVM95178.1"/>
    </source>
</evidence>
<gene>
    <name evidence="4" type="ORF">G6034_09700</name>
</gene>
<evidence type="ECO:0000256" key="2">
    <source>
        <dbReference type="SAM" id="Phobius"/>
    </source>
</evidence>
<feature type="transmembrane region" description="Helical" evidence="2">
    <location>
        <begin position="218"/>
        <end position="240"/>
    </location>
</feature>
<dbReference type="InterPro" id="IPR012347">
    <property type="entry name" value="Ferritin-like"/>
</dbReference>
<comment type="caution">
    <text evidence="4">The sequence shown here is derived from an EMBL/GenBank/DDBJ whole genome shotgun (WGS) entry which is preliminary data.</text>
</comment>
<proteinExistence type="predicted"/>
<feature type="region of interest" description="Disordered" evidence="1">
    <location>
        <begin position="375"/>
        <end position="396"/>
    </location>
</feature>
<dbReference type="EMBL" id="JAAMFM010000012">
    <property type="protein sequence ID" value="NVM95178.1"/>
    <property type="molecule type" value="Genomic_DNA"/>
</dbReference>
<feature type="compositionally biased region" description="Low complexity" evidence="1">
    <location>
        <begin position="194"/>
        <end position="207"/>
    </location>
</feature>
<dbReference type="InterPro" id="IPR009078">
    <property type="entry name" value="Ferritin-like_SF"/>
</dbReference>
<accession>A0A7Y7IGQ9</accession>
<evidence type="ECO:0000256" key="1">
    <source>
        <dbReference type="SAM" id="MobiDB-lite"/>
    </source>
</evidence>
<dbReference type="RefSeq" id="WP_176634907.1">
    <property type="nucleotide sequence ID" value="NZ_JAAMFM010000012.1"/>
</dbReference>
<feature type="region of interest" description="Disordered" evidence="1">
    <location>
        <begin position="1"/>
        <end position="207"/>
    </location>
</feature>
<dbReference type="Proteomes" id="UP000543556">
    <property type="component" value="Unassembled WGS sequence"/>
</dbReference>
<dbReference type="Gene3D" id="1.20.1260.10">
    <property type="match status" value="1"/>
</dbReference>
<keyword evidence="2" id="KW-0472">Membrane</keyword>
<dbReference type="AlphaFoldDB" id="A0A7Y7IGQ9"/>
<feature type="compositionally biased region" description="Low complexity" evidence="1">
    <location>
        <begin position="33"/>
        <end position="50"/>
    </location>
</feature>
<feature type="domain" description="DUF4439" evidence="3">
    <location>
        <begin position="405"/>
        <end position="512"/>
    </location>
</feature>
<evidence type="ECO:0000313" key="5">
    <source>
        <dbReference type="Proteomes" id="UP000543556"/>
    </source>
</evidence>
<keyword evidence="2" id="KW-1133">Transmembrane helix</keyword>
<dbReference type="Pfam" id="PF14530">
    <property type="entry name" value="DUF4439"/>
    <property type="match status" value="1"/>
</dbReference>
<keyword evidence="2" id="KW-0812">Transmembrane</keyword>
<name>A0A7Y7IGQ9_9MICC</name>
<protein>
    <submittedName>
        <fullName evidence="4">DUF4439 domain-containing protein</fullName>
    </submittedName>
</protein>
<evidence type="ECO:0000259" key="3">
    <source>
        <dbReference type="Pfam" id="PF14530"/>
    </source>
</evidence>
<feature type="compositionally biased region" description="Low complexity" evidence="1">
    <location>
        <begin position="62"/>
        <end position="71"/>
    </location>
</feature>
<organism evidence="4 5">
    <name type="scientific">Arthrobacter wenxiniae</name>
    <dbReference type="NCBI Taxonomy" id="2713570"/>
    <lineage>
        <taxon>Bacteria</taxon>
        <taxon>Bacillati</taxon>
        <taxon>Actinomycetota</taxon>
        <taxon>Actinomycetes</taxon>
        <taxon>Micrococcales</taxon>
        <taxon>Micrococcaceae</taxon>
        <taxon>Arthrobacter</taxon>
    </lineage>
</organism>
<keyword evidence="5" id="KW-1185">Reference proteome</keyword>
<dbReference type="InterPro" id="IPR029447">
    <property type="entry name" value="DUF4439"/>
</dbReference>
<sequence length="578" mass="56789">MTNSPSPAEPATDPSVDVRSTKAAARPLRTGARRASSPAGAPASASAAPALLVFGPDGKLVPSPGAASAAPVKVDAETHLAEPPARAAVGSAGGAGAAVEKGPHDEPASETEAQAEPAASAQPDAQPDAEPETPAEPAAGPAPSREPDERGPDEGVGSVKAADAEPAPAPLTRRARRLAEDVSPEAAAVPPPTERGTAPAAPPARAAAALKRRKGGWAWARGLLFLVLIGAMVLGLGTVVPADDADGGASATEAARDASWTQTQLLLSLARSARDAEKDAATKTWLAHGAAALELQLAALAGSHAATAQAAPTAPAATTAGFAQALAGSANTLLADSLTADGALGRTFAAAGVNRLLLAAALDGRLGKPAPPSPYLPAALQPVPDPSASCKSTRAPQAGTSADAALTAAARAEQKAAYAYQVAGSRLAEPGLGRAVELAAVHENNLGLLNAELARRCLPVAAAVPGFVLAREFTEAPEAALAKLEGELALVYGDLASLSAPDKESPGAPATAKAGAAQAVAARLPGLREMAVAGLVGSASRQQEWGGGLDPLPGIANTAVPAPAGTAPTVTGSVPAMP</sequence>
<reference evidence="4 5" key="1">
    <citation type="submission" date="2020-02" db="EMBL/GenBank/DDBJ databases">
        <title>Genome sequence of strain AETb3-4.</title>
        <authorList>
            <person name="Gao J."/>
            <person name="Zhang X."/>
        </authorList>
    </citation>
    <scope>NUCLEOTIDE SEQUENCE [LARGE SCALE GENOMIC DNA]</scope>
    <source>
        <strain evidence="4 5">AETb3-4</strain>
    </source>
</reference>
<feature type="compositionally biased region" description="Low complexity" evidence="1">
    <location>
        <begin position="110"/>
        <end position="126"/>
    </location>
</feature>